<dbReference type="RefSeq" id="WP_163083774.1">
    <property type="nucleotide sequence ID" value="NZ_JAAAWN010000003.1"/>
</dbReference>
<dbReference type="GO" id="GO:0035539">
    <property type="term" value="F:8-oxo-7,8-dihydrodeoxyguanosine triphosphate pyrophosphatase activity"/>
    <property type="evidence" value="ECO:0007669"/>
    <property type="project" value="UniProtKB-EC"/>
</dbReference>
<dbReference type="PROSITE" id="PS51462">
    <property type="entry name" value="NUDIX"/>
    <property type="match status" value="1"/>
</dbReference>
<evidence type="ECO:0000256" key="8">
    <source>
        <dbReference type="ARBA" id="ARBA00022842"/>
    </source>
</evidence>
<dbReference type="Gene3D" id="3.90.79.10">
    <property type="entry name" value="Nucleoside Triphosphate Pyrophosphohydrolase"/>
    <property type="match status" value="1"/>
</dbReference>
<comment type="catalytic activity">
    <reaction evidence="11">
        <text>8-oxo-GTP + H2O = 8-oxo-GMP + diphosphate + H(+)</text>
        <dbReference type="Rhea" id="RHEA:67616"/>
        <dbReference type="ChEBI" id="CHEBI:15377"/>
        <dbReference type="ChEBI" id="CHEBI:15378"/>
        <dbReference type="ChEBI" id="CHEBI:33019"/>
        <dbReference type="ChEBI" id="CHEBI:143553"/>
        <dbReference type="ChEBI" id="CHEBI:145694"/>
    </reaction>
</comment>
<dbReference type="GO" id="GO:0006281">
    <property type="term" value="P:DNA repair"/>
    <property type="evidence" value="ECO:0007669"/>
    <property type="project" value="UniProtKB-KW"/>
</dbReference>
<organism evidence="20 21">
    <name type="scientific">Alteromonas profundi</name>
    <dbReference type="NCBI Taxonomy" id="2696062"/>
    <lineage>
        <taxon>Bacteria</taxon>
        <taxon>Pseudomonadati</taxon>
        <taxon>Pseudomonadota</taxon>
        <taxon>Gammaproteobacteria</taxon>
        <taxon>Alteromonadales</taxon>
        <taxon>Alteromonadaceae</taxon>
        <taxon>Alteromonas/Salinimonas group</taxon>
        <taxon>Alteromonas</taxon>
    </lineage>
</organism>
<evidence type="ECO:0000256" key="9">
    <source>
        <dbReference type="ARBA" id="ARBA00023204"/>
    </source>
</evidence>
<evidence type="ECO:0000256" key="15">
    <source>
        <dbReference type="ARBA" id="ARBA00041979"/>
    </source>
</evidence>
<dbReference type="InterPro" id="IPR020084">
    <property type="entry name" value="NUDIX_hydrolase_CS"/>
</dbReference>
<dbReference type="InterPro" id="IPR020476">
    <property type="entry name" value="Nudix_hydrolase"/>
</dbReference>
<keyword evidence="5 18" id="KW-0479">Metal-binding</keyword>
<dbReference type="InterPro" id="IPR029119">
    <property type="entry name" value="MutY_C"/>
</dbReference>
<dbReference type="GO" id="GO:0044716">
    <property type="term" value="F:8-oxo-GDP phosphatase activity"/>
    <property type="evidence" value="ECO:0007669"/>
    <property type="project" value="TreeGrafter"/>
</dbReference>
<sequence length="128" mass="13942">MTLVHVAVGVIARGDNVFITLRANDAHQGGKWEFPGGKVEAGETVSDALTRELAEEVGIKVLTCQPLTIIEHDYGDKHVKLDVHRVIAFEGEPHGKEGQRFKWQAVSTLNAEDFPAANRAIISALKST</sequence>
<evidence type="ECO:0000256" key="17">
    <source>
        <dbReference type="PIRSR" id="PIRSR603561-1"/>
    </source>
</evidence>
<dbReference type="InterPro" id="IPR000086">
    <property type="entry name" value="NUDIX_hydrolase_dom"/>
</dbReference>
<dbReference type="EC" id="3.6.1.55" evidence="12"/>
<dbReference type="PRINTS" id="PR00502">
    <property type="entry name" value="NUDIXFAMILY"/>
</dbReference>
<dbReference type="PROSITE" id="PS00893">
    <property type="entry name" value="NUDIX_BOX"/>
    <property type="match status" value="1"/>
</dbReference>
<dbReference type="AlphaFoldDB" id="A0A7X5LIU7"/>
<dbReference type="InterPro" id="IPR003561">
    <property type="entry name" value="Mutator_MutT"/>
</dbReference>
<evidence type="ECO:0000256" key="6">
    <source>
        <dbReference type="ARBA" id="ARBA00022763"/>
    </source>
</evidence>
<comment type="cofactor">
    <cofactor evidence="1 18">
        <name>Mg(2+)</name>
        <dbReference type="ChEBI" id="CHEBI:18420"/>
    </cofactor>
</comment>
<protein>
    <recommendedName>
        <fullName evidence="13">8-oxo-dGTP diphosphatase</fullName>
        <ecNumber evidence="12">3.6.1.55</ecNumber>
    </recommendedName>
    <alternativeName>
        <fullName evidence="16">7,8-dihydro-8-oxoguanine-triphosphatase</fullName>
    </alternativeName>
    <alternativeName>
        <fullName evidence="15">Mutator protein MutT</fullName>
    </alternativeName>
    <alternativeName>
        <fullName evidence="14">dGTP pyrophosphohydrolase</fullName>
    </alternativeName>
</protein>
<evidence type="ECO:0000256" key="2">
    <source>
        <dbReference type="ARBA" id="ARBA00005582"/>
    </source>
</evidence>
<keyword evidence="3" id="KW-0515">Mutator protein</keyword>
<evidence type="ECO:0000313" key="21">
    <source>
        <dbReference type="Proteomes" id="UP000470213"/>
    </source>
</evidence>
<feature type="binding site" evidence="17">
    <location>
        <position position="27"/>
    </location>
    <ligand>
        <name>8-oxo-dGTP</name>
        <dbReference type="ChEBI" id="CHEBI:77896"/>
    </ligand>
</feature>
<evidence type="ECO:0000256" key="4">
    <source>
        <dbReference type="ARBA" id="ARBA00022705"/>
    </source>
</evidence>
<comment type="similarity">
    <text evidence="2">Belongs to the Nudix hydrolase family.</text>
</comment>
<proteinExistence type="inferred from homology"/>
<evidence type="ECO:0000256" key="1">
    <source>
        <dbReference type="ARBA" id="ARBA00001946"/>
    </source>
</evidence>
<feature type="binding site" evidence="18">
    <location>
        <position position="36"/>
    </location>
    <ligand>
        <name>Mg(2+)</name>
        <dbReference type="ChEBI" id="CHEBI:18420"/>
    </ligand>
</feature>
<feature type="domain" description="Nudix hydrolase" evidence="19">
    <location>
        <begin position="2"/>
        <end position="127"/>
    </location>
</feature>
<dbReference type="GO" id="GO:0046872">
    <property type="term" value="F:metal ion binding"/>
    <property type="evidence" value="ECO:0007669"/>
    <property type="project" value="UniProtKB-KW"/>
</dbReference>
<accession>A0A7X5LIU7</accession>
<dbReference type="GO" id="GO:0008413">
    <property type="term" value="F:8-oxo-7,8-dihydroguanosine triphosphate pyrophosphatase activity"/>
    <property type="evidence" value="ECO:0007669"/>
    <property type="project" value="InterPro"/>
</dbReference>
<dbReference type="GO" id="GO:0006260">
    <property type="term" value="P:DNA replication"/>
    <property type="evidence" value="ECO:0007669"/>
    <property type="project" value="UniProtKB-KW"/>
</dbReference>
<evidence type="ECO:0000256" key="14">
    <source>
        <dbReference type="ARBA" id="ARBA00041592"/>
    </source>
</evidence>
<feature type="binding site" evidence="18">
    <location>
        <position position="56"/>
    </location>
    <ligand>
        <name>Mg(2+)</name>
        <dbReference type="ChEBI" id="CHEBI:18420"/>
    </ligand>
</feature>
<evidence type="ECO:0000256" key="7">
    <source>
        <dbReference type="ARBA" id="ARBA00022801"/>
    </source>
</evidence>
<feature type="binding site" evidence="17">
    <location>
        <position position="22"/>
    </location>
    <ligand>
        <name>8-oxo-dGTP</name>
        <dbReference type="ChEBI" id="CHEBI:77896"/>
    </ligand>
</feature>
<evidence type="ECO:0000256" key="16">
    <source>
        <dbReference type="ARBA" id="ARBA00042798"/>
    </source>
</evidence>
<keyword evidence="9" id="KW-0234">DNA repair</keyword>
<evidence type="ECO:0000256" key="18">
    <source>
        <dbReference type="PIRSR" id="PIRSR603561-2"/>
    </source>
</evidence>
<evidence type="ECO:0000256" key="3">
    <source>
        <dbReference type="ARBA" id="ARBA00022457"/>
    </source>
</evidence>
<keyword evidence="21" id="KW-1185">Reference proteome</keyword>
<feature type="binding site" evidence="17">
    <location>
        <begin position="33"/>
        <end position="36"/>
    </location>
    <ligand>
        <name>8-oxo-dGTP</name>
        <dbReference type="ChEBI" id="CHEBI:77896"/>
    </ligand>
</feature>
<dbReference type="FunFam" id="3.90.79.10:FF:000014">
    <property type="entry name" value="8-oxo-dGTP diphosphatase MutT"/>
    <property type="match status" value="1"/>
</dbReference>
<evidence type="ECO:0000256" key="11">
    <source>
        <dbReference type="ARBA" id="ARBA00036904"/>
    </source>
</evidence>
<evidence type="ECO:0000256" key="10">
    <source>
        <dbReference type="ARBA" id="ARBA00035861"/>
    </source>
</evidence>
<evidence type="ECO:0000256" key="12">
    <source>
        <dbReference type="ARBA" id="ARBA00038905"/>
    </source>
</evidence>
<dbReference type="SUPFAM" id="SSF55811">
    <property type="entry name" value="Nudix"/>
    <property type="match status" value="1"/>
</dbReference>
<dbReference type="CDD" id="cd03425">
    <property type="entry name" value="NUDIX_MutT_NudA_like"/>
    <property type="match status" value="1"/>
</dbReference>
<dbReference type="Pfam" id="PF14815">
    <property type="entry name" value="NUDIX_4"/>
    <property type="match status" value="1"/>
</dbReference>
<feature type="binding site" evidence="17">
    <location>
        <position position="118"/>
    </location>
    <ligand>
        <name>8-oxo-dGTP</name>
        <dbReference type="ChEBI" id="CHEBI:77896"/>
    </ligand>
</feature>
<name>A0A7X5LIU7_9ALTE</name>
<reference evidence="20 21" key="1">
    <citation type="submission" date="2020-01" db="EMBL/GenBank/DDBJ databases">
        <authorList>
            <person name="Chen J."/>
            <person name="Zhu S."/>
            <person name="Yang J."/>
        </authorList>
    </citation>
    <scope>NUCLEOTIDE SEQUENCE [LARGE SCALE GENOMIC DNA]</scope>
    <source>
        <strain evidence="20 21">345S023</strain>
    </source>
</reference>
<comment type="catalytic activity">
    <reaction evidence="10">
        <text>8-oxo-dGTP + H2O = 8-oxo-dGMP + diphosphate + H(+)</text>
        <dbReference type="Rhea" id="RHEA:31575"/>
        <dbReference type="ChEBI" id="CHEBI:15377"/>
        <dbReference type="ChEBI" id="CHEBI:15378"/>
        <dbReference type="ChEBI" id="CHEBI:33019"/>
        <dbReference type="ChEBI" id="CHEBI:63224"/>
        <dbReference type="ChEBI" id="CHEBI:77896"/>
        <dbReference type="EC" id="3.6.1.55"/>
    </reaction>
</comment>
<keyword evidence="6" id="KW-0227">DNA damage</keyword>
<dbReference type="Proteomes" id="UP000470213">
    <property type="component" value="Unassembled WGS sequence"/>
</dbReference>
<keyword evidence="4" id="KW-0235">DNA replication</keyword>
<evidence type="ECO:0000256" key="5">
    <source>
        <dbReference type="ARBA" id="ARBA00022723"/>
    </source>
</evidence>
<dbReference type="InterPro" id="IPR015797">
    <property type="entry name" value="NUDIX_hydrolase-like_dom_sf"/>
</dbReference>
<dbReference type="EMBL" id="JAAAWN010000003">
    <property type="protein sequence ID" value="NDV90176.1"/>
    <property type="molecule type" value="Genomic_DNA"/>
</dbReference>
<evidence type="ECO:0000313" key="20">
    <source>
        <dbReference type="EMBL" id="NDV90176.1"/>
    </source>
</evidence>
<dbReference type="InterPro" id="IPR047127">
    <property type="entry name" value="MutT-like"/>
</dbReference>
<dbReference type="PANTHER" id="PTHR47707">
    <property type="entry name" value="8-OXO-DGTP DIPHOSPHATASE"/>
    <property type="match status" value="1"/>
</dbReference>
<evidence type="ECO:0000259" key="19">
    <source>
        <dbReference type="PROSITE" id="PS51462"/>
    </source>
</evidence>
<dbReference type="GO" id="GO:0044715">
    <property type="term" value="F:8-oxo-dGDP phosphatase activity"/>
    <property type="evidence" value="ECO:0007669"/>
    <property type="project" value="TreeGrafter"/>
</dbReference>
<dbReference type="NCBIfam" id="TIGR00586">
    <property type="entry name" value="mutt"/>
    <property type="match status" value="1"/>
</dbReference>
<keyword evidence="7" id="KW-0378">Hydrolase</keyword>
<keyword evidence="8 18" id="KW-0460">Magnesium</keyword>
<gene>
    <name evidence="20" type="primary">mutT</name>
    <name evidence="20" type="ORF">GTH32_03080</name>
</gene>
<evidence type="ECO:0000256" key="13">
    <source>
        <dbReference type="ARBA" id="ARBA00040794"/>
    </source>
</evidence>
<dbReference type="PANTHER" id="PTHR47707:SF1">
    <property type="entry name" value="NUDIX HYDROLASE FAMILY PROTEIN"/>
    <property type="match status" value="1"/>
</dbReference>
<comment type="caution">
    <text evidence="20">The sequence shown here is derived from an EMBL/GenBank/DDBJ whole genome shotgun (WGS) entry which is preliminary data.</text>
</comment>